<evidence type="ECO:0000256" key="1">
    <source>
        <dbReference type="ARBA" id="ARBA00034078"/>
    </source>
</evidence>
<accession>A0A0P8D0E6</accession>
<dbReference type="Proteomes" id="UP000050416">
    <property type="component" value="Unassembled WGS sequence"/>
</dbReference>
<dbReference type="InterPro" id="IPR050415">
    <property type="entry name" value="MRET"/>
</dbReference>
<dbReference type="EMBL" id="LJZQ01000007">
    <property type="protein sequence ID" value="KPQ29211.1"/>
    <property type="molecule type" value="Genomic_DNA"/>
</dbReference>
<dbReference type="PANTHER" id="PTHR47354:SF3">
    <property type="entry name" value="OXIDOREDUCTASE-RELATED"/>
    <property type="match status" value="1"/>
</dbReference>
<dbReference type="SUPFAM" id="SSF52343">
    <property type="entry name" value="Ferredoxin reductase-like, C-terminal NADP-linked domain"/>
    <property type="match status" value="1"/>
</dbReference>
<dbReference type="SUPFAM" id="SSF63380">
    <property type="entry name" value="Riboflavin synthase domain-like"/>
    <property type="match status" value="1"/>
</dbReference>
<dbReference type="PRINTS" id="PR00410">
    <property type="entry name" value="PHEHYDRXLASE"/>
</dbReference>
<dbReference type="SUPFAM" id="SSF54292">
    <property type="entry name" value="2Fe-2S ferredoxin-like"/>
    <property type="match status" value="1"/>
</dbReference>
<evidence type="ECO:0000259" key="2">
    <source>
        <dbReference type="PROSITE" id="PS51384"/>
    </source>
</evidence>
<evidence type="ECO:0000313" key="3">
    <source>
        <dbReference type="EMBL" id="KPQ29211.1"/>
    </source>
</evidence>
<dbReference type="CDD" id="cd00207">
    <property type="entry name" value="fer2"/>
    <property type="match status" value="1"/>
</dbReference>
<dbReference type="AlphaFoldDB" id="A0A0P8D0E6"/>
<dbReference type="GO" id="GO:0016491">
    <property type="term" value="F:oxidoreductase activity"/>
    <property type="evidence" value="ECO:0007669"/>
    <property type="project" value="InterPro"/>
</dbReference>
<comment type="caution">
    <text evidence="3">The sequence shown here is derived from an EMBL/GenBank/DDBJ whole genome shotgun (WGS) entry which is preliminary data.</text>
</comment>
<dbReference type="InterPro" id="IPR039261">
    <property type="entry name" value="FNR_nucleotide-bd"/>
</dbReference>
<dbReference type="Pfam" id="PF00175">
    <property type="entry name" value="NAD_binding_1"/>
    <property type="match status" value="1"/>
</dbReference>
<dbReference type="Gene3D" id="3.10.20.30">
    <property type="match status" value="1"/>
</dbReference>
<dbReference type="InterPro" id="IPR001709">
    <property type="entry name" value="Flavoprot_Pyr_Nucl_cyt_Rdtase"/>
</dbReference>
<proteinExistence type="predicted"/>
<dbReference type="PRINTS" id="PR00371">
    <property type="entry name" value="FPNCR"/>
</dbReference>
<dbReference type="InterPro" id="IPR001041">
    <property type="entry name" value="2Fe-2S_ferredoxin-type"/>
</dbReference>
<dbReference type="InterPro" id="IPR017927">
    <property type="entry name" value="FAD-bd_FR_type"/>
</dbReference>
<dbReference type="PANTHER" id="PTHR47354">
    <property type="entry name" value="NADH OXIDOREDUCTASE HCR"/>
    <property type="match status" value="1"/>
</dbReference>
<dbReference type="Gene3D" id="2.40.30.10">
    <property type="entry name" value="Translation factors"/>
    <property type="match status" value="1"/>
</dbReference>
<dbReference type="InterPro" id="IPR036010">
    <property type="entry name" value="2Fe-2S_ferredoxin-like_sf"/>
</dbReference>
<dbReference type="Gene3D" id="3.40.50.80">
    <property type="entry name" value="Nucleotide-binding domain of ferredoxin-NADP reductase (FNR) module"/>
    <property type="match status" value="1"/>
</dbReference>
<organism evidence="3 4">
    <name type="scientific">Marinobacter excellens HL-55</name>
    <dbReference type="NCBI Taxonomy" id="1305731"/>
    <lineage>
        <taxon>Bacteria</taxon>
        <taxon>Pseudomonadati</taxon>
        <taxon>Pseudomonadota</taxon>
        <taxon>Gammaproteobacteria</taxon>
        <taxon>Pseudomonadales</taxon>
        <taxon>Marinobacteraceae</taxon>
        <taxon>Marinobacter</taxon>
    </lineage>
</organism>
<dbReference type="Pfam" id="PF00970">
    <property type="entry name" value="FAD_binding_6"/>
    <property type="match status" value="1"/>
</dbReference>
<comment type="cofactor">
    <cofactor evidence="1">
        <name>[2Fe-2S] cluster</name>
        <dbReference type="ChEBI" id="CHEBI:190135"/>
    </cofactor>
</comment>
<dbReference type="InterPro" id="IPR008333">
    <property type="entry name" value="Cbr1-like_FAD-bd_dom"/>
</dbReference>
<dbReference type="CDD" id="cd06216">
    <property type="entry name" value="FNR_iron_sulfur_binding_2"/>
    <property type="match status" value="1"/>
</dbReference>
<dbReference type="Pfam" id="PF00111">
    <property type="entry name" value="Fer2"/>
    <property type="match status" value="1"/>
</dbReference>
<dbReference type="InterPro" id="IPR012675">
    <property type="entry name" value="Beta-grasp_dom_sf"/>
</dbReference>
<gene>
    <name evidence="3" type="ORF">HLUCCX14_06730</name>
</gene>
<sequence>MLARISNTKAFHWLGRQLMNRDNPAAWLDPLTETLNPMWVQEYTPARVERIIAETGDTKTFVLTPAKRWTGFQAGQHVNICTDVNGVRRTRTFSLSSSPLLWELQGQITLTIKRLPGGLVTNWMHDSLEEGDVIGLTEAFGDFQIPQPAKPALYIAGGSGITPILSQLETMAAENYRASVALLYFVRTQDDVIAREALTALAARWPALSLTIIATHEGKEPRYLKDSDLTPVTGLQVREVYLCGPKGLMDLASDLLNQRGVKEQQIHSTFFAPPAQAQLDGAQLGGEVTFTTSNLMVGSEGDANLLDIAEAAGLKPQHGCRMGICHQCSCRKTSGTVVNRLTGKVSGPGEETVQLCVSVPQGPVVLDV</sequence>
<dbReference type="OrthoDB" id="581532at2"/>
<dbReference type="GO" id="GO:0051536">
    <property type="term" value="F:iron-sulfur cluster binding"/>
    <property type="evidence" value="ECO:0007669"/>
    <property type="project" value="InterPro"/>
</dbReference>
<feature type="domain" description="FAD-binding FR-type" evidence="2">
    <location>
        <begin position="41"/>
        <end position="146"/>
    </location>
</feature>
<reference evidence="3 4" key="1">
    <citation type="submission" date="2015-09" db="EMBL/GenBank/DDBJ databases">
        <title>Identification and resolution of microdiversity through metagenomic sequencing of parallel consortia.</title>
        <authorList>
            <person name="Nelson W.C."/>
            <person name="Romine M.F."/>
            <person name="Lindemann S.R."/>
        </authorList>
    </citation>
    <scope>NUCLEOTIDE SEQUENCE [LARGE SCALE GENOMIC DNA]</scope>
    <source>
        <strain evidence="3">HL-55</strain>
    </source>
</reference>
<protein>
    <submittedName>
        <fullName evidence="3">Flavodoxin reductases (Ferredoxin-NADPH reductases) family 1</fullName>
    </submittedName>
</protein>
<dbReference type="InterPro" id="IPR001433">
    <property type="entry name" value="OxRdtase_FAD/NAD-bd"/>
</dbReference>
<dbReference type="InterPro" id="IPR017938">
    <property type="entry name" value="Riboflavin_synthase-like_b-brl"/>
</dbReference>
<name>A0A0P8D0E6_9GAMM</name>
<dbReference type="PATRIC" id="fig|1305731.5.peg.3344"/>
<evidence type="ECO:0000313" key="4">
    <source>
        <dbReference type="Proteomes" id="UP000050416"/>
    </source>
</evidence>
<dbReference type="PROSITE" id="PS51384">
    <property type="entry name" value="FAD_FR"/>
    <property type="match status" value="1"/>
</dbReference>
<dbReference type="STRING" id="1305731.GCA_000934705_00091"/>